<dbReference type="AlphaFoldDB" id="A0A7W7NZU6"/>
<accession>A0A7W7NZU6</accession>
<protein>
    <submittedName>
        <fullName evidence="2">Uncharacterized protein</fullName>
    </submittedName>
</protein>
<feature type="transmembrane region" description="Helical" evidence="1">
    <location>
        <begin position="69"/>
        <end position="86"/>
    </location>
</feature>
<gene>
    <name evidence="2" type="ORF">HNP46_001953</name>
</gene>
<proteinExistence type="predicted"/>
<organism evidence="2 3">
    <name type="scientific">Pseudomonas nitroreducens</name>
    <dbReference type="NCBI Taxonomy" id="46680"/>
    <lineage>
        <taxon>Bacteria</taxon>
        <taxon>Pseudomonadati</taxon>
        <taxon>Pseudomonadota</taxon>
        <taxon>Gammaproteobacteria</taxon>
        <taxon>Pseudomonadales</taxon>
        <taxon>Pseudomonadaceae</taxon>
        <taxon>Pseudomonas</taxon>
    </lineage>
</organism>
<evidence type="ECO:0000313" key="3">
    <source>
        <dbReference type="Proteomes" id="UP000566995"/>
    </source>
</evidence>
<sequence>MLRTLLGWMFCLLAVLLGAPLLSLLAEPRSLEPAADIVLVSQLFSALIGSAGLFTLLIAFLLRLNGRTIAALALPVPALALCAWHLTHAPLALVSPTPEQYRYLLVILALYGLVLAAIAWVGRRDNAGRKLLRYLGYILLLPWGMGLFYLARLY</sequence>
<evidence type="ECO:0000256" key="1">
    <source>
        <dbReference type="SAM" id="Phobius"/>
    </source>
</evidence>
<name>A0A7W7NZU6_PSENT</name>
<dbReference type="RefSeq" id="WP_184588143.1">
    <property type="nucleotide sequence ID" value="NZ_JACHLI010000005.1"/>
</dbReference>
<comment type="caution">
    <text evidence="2">The sequence shown here is derived from an EMBL/GenBank/DDBJ whole genome shotgun (WGS) entry which is preliminary data.</text>
</comment>
<keyword evidence="1" id="KW-0812">Transmembrane</keyword>
<dbReference type="Proteomes" id="UP000566995">
    <property type="component" value="Unassembled WGS sequence"/>
</dbReference>
<feature type="transmembrane region" description="Helical" evidence="1">
    <location>
        <begin position="101"/>
        <end position="122"/>
    </location>
</feature>
<evidence type="ECO:0000313" key="2">
    <source>
        <dbReference type="EMBL" id="MBB4863108.1"/>
    </source>
</evidence>
<dbReference type="EMBL" id="JACHLI010000005">
    <property type="protein sequence ID" value="MBB4863108.1"/>
    <property type="molecule type" value="Genomic_DNA"/>
</dbReference>
<keyword evidence="1" id="KW-1133">Transmembrane helix</keyword>
<keyword evidence="1" id="KW-0472">Membrane</keyword>
<feature type="transmembrane region" description="Helical" evidence="1">
    <location>
        <begin position="134"/>
        <end position="151"/>
    </location>
</feature>
<feature type="transmembrane region" description="Helical" evidence="1">
    <location>
        <begin position="42"/>
        <end position="62"/>
    </location>
</feature>
<reference evidence="2 3" key="1">
    <citation type="submission" date="2020-08" db="EMBL/GenBank/DDBJ databases">
        <title>Functional genomics of gut bacteria from endangered species of beetles.</title>
        <authorList>
            <person name="Carlos-Shanley C."/>
        </authorList>
    </citation>
    <scope>NUCLEOTIDE SEQUENCE [LARGE SCALE GENOMIC DNA]</scope>
    <source>
        <strain evidence="2 3">S00179</strain>
    </source>
</reference>